<dbReference type="Proteomes" id="UP000294545">
    <property type="component" value="Unassembled WGS sequence"/>
</dbReference>
<feature type="transmembrane region" description="Helical" evidence="6">
    <location>
        <begin position="322"/>
        <end position="341"/>
    </location>
</feature>
<comment type="caution">
    <text evidence="8">The sequence shown here is derived from an EMBL/GenBank/DDBJ whole genome shotgun (WGS) entry which is preliminary data.</text>
</comment>
<dbReference type="Pfam" id="PF12698">
    <property type="entry name" value="ABC2_membrane_3"/>
    <property type="match status" value="1"/>
</dbReference>
<dbReference type="InterPro" id="IPR013525">
    <property type="entry name" value="ABC2_TM"/>
</dbReference>
<feature type="transmembrane region" description="Helical" evidence="6">
    <location>
        <begin position="381"/>
        <end position="398"/>
    </location>
</feature>
<dbReference type="Gene3D" id="3.40.1710.10">
    <property type="entry name" value="abc type-2 transporter like domain"/>
    <property type="match status" value="1"/>
</dbReference>
<evidence type="ECO:0000256" key="4">
    <source>
        <dbReference type="ARBA" id="ARBA00022989"/>
    </source>
</evidence>
<feature type="transmembrane region" description="Helical" evidence="6">
    <location>
        <begin position="212"/>
        <end position="233"/>
    </location>
</feature>
<accession>A0A4R1MXA6</accession>
<proteinExistence type="predicted"/>
<dbReference type="PANTHER" id="PTHR30294">
    <property type="entry name" value="MEMBRANE COMPONENT OF ABC TRANSPORTER YHHJ-RELATED"/>
    <property type="match status" value="1"/>
</dbReference>
<dbReference type="GO" id="GO:0140359">
    <property type="term" value="F:ABC-type transporter activity"/>
    <property type="evidence" value="ECO:0007669"/>
    <property type="project" value="InterPro"/>
</dbReference>
<gene>
    <name evidence="8" type="ORF">EDC19_0238</name>
</gene>
<dbReference type="EMBL" id="SMGQ01000011">
    <property type="protein sequence ID" value="TCK97836.1"/>
    <property type="molecule type" value="Genomic_DNA"/>
</dbReference>
<protein>
    <submittedName>
        <fullName evidence="8">ABC-type multidrug transport system permease subunit</fullName>
    </submittedName>
</protein>
<evidence type="ECO:0000256" key="3">
    <source>
        <dbReference type="ARBA" id="ARBA00022692"/>
    </source>
</evidence>
<keyword evidence="3 6" id="KW-0812">Transmembrane</keyword>
<name>A0A4R1MXA6_9FIRM</name>
<dbReference type="InterPro" id="IPR000595">
    <property type="entry name" value="cNMP-bd_dom"/>
</dbReference>
<dbReference type="GO" id="GO:0005886">
    <property type="term" value="C:plasma membrane"/>
    <property type="evidence" value="ECO:0007669"/>
    <property type="project" value="UniProtKB-SubCell"/>
</dbReference>
<feature type="domain" description="Cyclic nucleotide-binding" evidence="7">
    <location>
        <begin position="64"/>
        <end position="152"/>
    </location>
</feature>
<dbReference type="InterPro" id="IPR051449">
    <property type="entry name" value="ABC-2_transporter_component"/>
</dbReference>
<dbReference type="PANTHER" id="PTHR30294:SF29">
    <property type="entry name" value="MULTIDRUG ABC TRANSPORTER PERMEASE YBHS-RELATED"/>
    <property type="match status" value="1"/>
</dbReference>
<dbReference type="RefSeq" id="WP_132279287.1">
    <property type="nucleotide sequence ID" value="NZ_SMGQ01000011.1"/>
</dbReference>
<evidence type="ECO:0000256" key="6">
    <source>
        <dbReference type="SAM" id="Phobius"/>
    </source>
</evidence>
<comment type="subcellular location">
    <subcellularLocation>
        <location evidence="1">Cell membrane</location>
        <topology evidence="1">Multi-pass membrane protein</topology>
    </subcellularLocation>
</comment>
<evidence type="ECO:0000256" key="1">
    <source>
        <dbReference type="ARBA" id="ARBA00004651"/>
    </source>
</evidence>
<dbReference type="AlphaFoldDB" id="A0A4R1MXA6"/>
<feature type="transmembrane region" description="Helical" evidence="6">
    <location>
        <begin position="289"/>
        <end position="310"/>
    </location>
</feature>
<evidence type="ECO:0000256" key="2">
    <source>
        <dbReference type="ARBA" id="ARBA00022475"/>
    </source>
</evidence>
<evidence type="ECO:0000256" key="5">
    <source>
        <dbReference type="ARBA" id="ARBA00023136"/>
    </source>
</evidence>
<organism evidence="8 9">
    <name type="scientific">Natranaerovirga hydrolytica</name>
    <dbReference type="NCBI Taxonomy" id="680378"/>
    <lineage>
        <taxon>Bacteria</taxon>
        <taxon>Bacillati</taxon>
        <taxon>Bacillota</taxon>
        <taxon>Clostridia</taxon>
        <taxon>Lachnospirales</taxon>
        <taxon>Natranaerovirgaceae</taxon>
        <taxon>Natranaerovirga</taxon>
    </lineage>
</organism>
<evidence type="ECO:0000259" key="7">
    <source>
        <dbReference type="PROSITE" id="PS50042"/>
    </source>
</evidence>
<keyword evidence="2" id="KW-1003">Cell membrane</keyword>
<keyword evidence="4 6" id="KW-1133">Transmembrane helix</keyword>
<keyword evidence="9" id="KW-1185">Reference proteome</keyword>
<feature type="transmembrane region" description="Helical" evidence="6">
    <location>
        <begin position="254"/>
        <end position="277"/>
    </location>
</feature>
<keyword evidence="5 6" id="KW-0472">Membrane</keyword>
<feature type="transmembrane region" description="Helical" evidence="6">
    <location>
        <begin position="20"/>
        <end position="39"/>
    </location>
</feature>
<evidence type="ECO:0000313" key="9">
    <source>
        <dbReference type="Proteomes" id="UP000294545"/>
    </source>
</evidence>
<reference evidence="8 9" key="1">
    <citation type="submission" date="2019-03" db="EMBL/GenBank/DDBJ databases">
        <title>Genomic Encyclopedia of Type Strains, Phase IV (KMG-IV): sequencing the most valuable type-strain genomes for metagenomic binning, comparative biology and taxonomic classification.</title>
        <authorList>
            <person name="Goeker M."/>
        </authorList>
    </citation>
    <scope>NUCLEOTIDE SEQUENCE [LARGE SCALE GENOMIC DNA]</scope>
    <source>
        <strain evidence="8 9">DSM 24176</strain>
    </source>
</reference>
<evidence type="ECO:0000313" key="8">
    <source>
        <dbReference type="EMBL" id="TCK97836.1"/>
    </source>
</evidence>
<sequence length="402" mass="45901">MYSLDIVKNRLKIIFKDKVIWGLFAFILLLFMVITSVLVDHVDYGSRIPLVVIDEDKSPMSIELINNLENQQVFQIIQTDTREAYTLLRDGKVEGVYIIKEGYENNILNLNFNNIIEVHYLQGSTAGKIITDMVAGDMLFDMSLVKTIDTLKEGLLNNEIEEMDQIIENAYETAYELKETRAYDDIIKVELINIGSDINYENIDNTIIYKQVVIGMVSTFLAFFILFASTSIVKDKELGTQKRLEVIFKRKIHLEICNLLAIFIIGLMISVFLVVILTHRMELLTFQSIFLIALLFFVYSFALSGLFYLSSAFVEKVITMQVSGSIIIIILFVISSSFLTMDLINGPVLLLQQMIPNYWFVEGFTKVIINESVGNVLNNQVQPLLFLGITYTCIGMVVKKFK</sequence>
<dbReference type="PROSITE" id="PS50042">
    <property type="entry name" value="CNMP_BINDING_3"/>
    <property type="match status" value="1"/>
</dbReference>
<dbReference type="OrthoDB" id="2062081at2"/>